<organism evidence="1 2">
    <name type="scientific">Paracoccus siganidrum</name>
    <dbReference type="NCBI Taxonomy" id="1276757"/>
    <lineage>
        <taxon>Bacteria</taxon>
        <taxon>Pseudomonadati</taxon>
        <taxon>Pseudomonadota</taxon>
        <taxon>Alphaproteobacteria</taxon>
        <taxon>Rhodobacterales</taxon>
        <taxon>Paracoccaceae</taxon>
        <taxon>Paracoccus</taxon>
    </lineage>
</organism>
<dbReference type="AlphaFoldDB" id="A0A418ZT60"/>
<protein>
    <submittedName>
        <fullName evidence="1">Uncharacterized protein</fullName>
    </submittedName>
</protein>
<dbReference type="EMBL" id="QZEW01000181">
    <property type="protein sequence ID" value="RJK99938.1"/>
    <property type="molecule type" value="Genomic_DNA"/>
</dbReference>
<gene>
    <name evidence="1" type="ORF">D3P05_23080</name>
</gene>
<comment type="caution">
    <text evidence="1">The sequence shown here is derived from an EMBL/GenBank/DDBJ whole genome shotgun (WGS) entry which is preliminary data.</text>
</comment>
<proteinExistence type="predicted"/>
<dbReference type="Proteomes" id="UP000283587">
    <property type="component" value="Unassembled WGS sequence"/>
</dbReference>
<evidence type="ECO:0000313" key="1">
    <source>
        <dbReference type="EMBL" id="RJK99938.1"/>
    </source>
</evidence>
<reference evidence="2" key="1">
    <citation type="submission" date="2018-09" db="EMBL/GenBank/DDBJ databases">
        <title>Paracoccus onubensis nov. sp. a moderate halophilic bacterium isolated from Gruta de las Maravillas (Aracena, Spain).</title>
        <authorList>
            <person name="Jurado V."/>
            <person name="Gutierrez-Patricio S."/>
            <person name="Gonzalez-Pimentel J.L."/>
            <person name="Miller A.Z."/>
            <person name="Laiz L."/>
            <person name="Saiz-Jimenez C."/>
        </authorList>
    </citation>
    <scope>NUCLEOTIDE SEQUENCE [LARGE SCALE GENOMIC DNA]</scope>
    <source>
        <strain evidence="2">DSM 26381</strain>
    </source>
</reference>
<keyword evidence="2" id="KW-1185">Reference proteome</keyword>
<name>A0A418ZT60_9RHOB</name>
<sequence>MVLFFAPHFRNLQSQFEPRRKGDVLQILVSALRSITDVCHAAFPSPSDRAVTADIFVYDDKMSDPASEVV</sequence>
<evidence type="ECO:0000313" key="2">
    <source>
        <dbReference type="Proteomes" id="UP000283587"/>
    </source>
</evidence>
<dbReference type="RefSeq" id="WP_119901079.1">
    <property type="nucleotide sequence ID" value="NZ_QZEW01000181.1"/>
</dbReference>
<accession>A0A418ZT60</accession>